<dbReference type="EMBL" id="CADCTC010000131">
    <property type="protein sequence ID" value="CAA9252578.1"/>
    <property type="molecule type" value="Genomic_DNA"/>
</dbReference>
<reference evidence="1" key="1">
    <citation type="submission" date="2020-02" db="EMBL/GenBank/DDBJ databases">
        <authorList>
            <person name="Meier V. D."/>
        </authorList>
    </citation>
    <scope>NUCLEOTIDE SEQUENCE</scope>
    <source>
        <strain evidence="1">AVDCRST_MAG77</strain>
    </source>
</reference>
<dbReference type="AlphaFoldDB" id="A0A6J4IHH8"/>
<evidence type="ECO:0000313" key="1">
    <source>
        <dbReference type="EMBL" id="CAA9252578.1"/>
    </source>
</evidence>
<proteinExistence type="predicted"/>
<organism evidence="1">
    <name type="scientific">uncultured Chloroflexota bacterium</name>
    <dbReference type="NCBI Taxonomy" id="166587"/>
    <lineage>
        <taxon>Bacteria</taxon>
        <taxon>Bacillati</taxon>
        <taxon>Chloroflexota</taxon>
        <taxon>environmental samples</taxon>
    </lineage>
</organism>
<protein>
    <submittedName>
        <fullName evidence="1">Uncharacterized protein</fullName>
    </submittedName>
</protein>
<name>A0A6J4IHH8_9CHLR</name>
<accession>A0A6J4IHH8</accession>
<sequence length="125" mass="13632">MMITLPSAEEIEQYGVHYEPGPTGMPRIADEEAVCRVFTAEGGSGGYWSRGDVDVHILHAKQHGLVPSPVAGIGEGIGQQAWLAGALRERREQRLRLQRAGVQTTTGGLVLLQRPRAQLVVPIRR</sequence>
<gene>
    <name evidence="1" type="ORF">AVDCRST_MAG77-2270</name>
</gene>